<proteinExistence type="predicted"/>
<protein>
    <submittedName>
        <fullName evidence="2">DUF2065 domain-containing protein</fullName>
    </submittedName>
</protein>
<comment type="caution">
    <text evidence="2">The sequence shown here is derived from an EMBL/GenBank/DDBJ whole genome shotgun (WGS) entry which is preliminary data.</text>
</comment>
<keyword evidence="1" id="KW-1133">Transmembrane helix</keyword>
<feature type="transmembrane region" description="Helical" evidence="1">
    <location>
        <begin position="40"/>
        <end position="59"/>
    </location>
</feature>
<dbReference type="Pfam" id="PF09838">
    <property type="entry name" value="DUF2065"/>
    <property type="match status" value="1"/>
</dbReference>
<dbReference type="RefSeq" id="WP_111347598.1">
    <property type="nucleotide sequence ID" value="NZ_JAIWKD010000004.1"/>
</dbReference>
<keyword evidence="3" id="KW-1185">Reference proteome</keyword>
<reference evidence="2 3" key="1">
    <citation type="submission" date="2018-05" db="EMBL/GenBank/DDBJ databases">
        <title>Acuticoccus sediminis sp. nov., isolated from deep-sea sediment of Indian Ocean.</title>
        <authorList>
            <person name="Liu X."/>
            <person name="Lai Q."/>
            <person name="Du Y."/>
            <person name="Sun F."/>
            <person name="Zhang X."/>
            <person name="Wang S."/>
            <person name="Shao Z."/>
        </authorList>
    </citation>
    <scope>NUCLEOTIDE SEQUENCE [LARGE SCALE GENOMIC DNA]</scope>
    <source>
        <strain evidence="2 3">PTG4-2</strain>
    </source>
</reference>
<evidence type="ECO:0000313" key="3">
    <source>
        <dbReference type="Proteomes" id="UP000249590"/>
    </source>
</evidence>
<dbReference type="Proteomes" id="UP000249590">
    <property type="component" value="Unassembled WGS sequence"/>
</dbReference>
<dbReference type="InterPro" id="IPR019201">
    <property type="entry name" value="DUF2065"/>
</dbReference>
<keyword evidence="1" id="KW-0472">Membrane</keyword>
<organism evidence="2 3">
    <name type="scientific">Acuticoccus sediminis</name>
    <dbReference type="NCBI Taxonomy" id="2184697"/>
    <lineage>
        <taxon>Bacteria</taxon>
        <taxon>Pseudomonadati</taxon>
        <taxon>Pseudomonadota</taxon>
        <taxon>Alphaproteobacteria</taxon>
        <taxon>Hyphomicrobiales</taxon>
        <taxon>Amorphaceae</taxon>
        <taxon>Acuticoccus</taxon>
    </lineage>
</organism>
<accession>A0A8B2NV47</accession>
<evidence type="ECO:0000313" key="2">
    <source>
        <dbReference type="EMBL" id="RAI01043.1"/>
    </source>
</evidence>
<name>A0A8B2NV47_9HYPH</name>
<dbReference type="PANTHER" id="PTHR38602:SF1">
    <property type="entry name" value="INNER MEMBRANE PROTEIN"/>
    <property type="match status" value="1"/>
</dbReference>
<dbReference type="EMBL" id="QHHQ01000003">
    <property type="protein sequence ID" value="RAI01043.1"/>
    <property type="molecule type" value="Genomic_DNA"/>
</dbReference>
<evidence type="ECO:0000256" key="1">
    <source>
        <dbReference type="SAM" id="Phobius"/>
    </source>
</evidence>
<dbReference type="AlphaFoldDB" id="A0A8B2NV47"/>
<dbReference type="PANTHER" id="PTHR38602">
    <property type="entry name" value="INNER MEMBRANE PROTEIN-RELATED"/>
    <property type="match status" value="1"/>
</dbReference>
<gene>
    <name evidence="2" type="ORF">DLJ53_17645</name>
</gene>
<dbReference type="OrthoDB" id="9815199at2"/>
<keyword evidence="1" id="KW-0812">Transmembrane</keyword>
<sequence length="62" mass="6429">MSDLVSAIGLVLVLEGALYALAPGTMRDMMTKLTTTPDDVLRMAGLVAAAVGVLVVWIVRAA</sequence>